<dbReference type="SMART" id="SM00028">
    <property type="entry name" value="TPR"/>
    <property type="match status" value="2"/>
</dbReference>
<feature type="repeat" description="TPR" evidence="6">
    <location>
        <begin position="115"/>
        <end position="148"/>
    </location>
</feature>
<keyword evidence="3" id="KW-0808">Transferase</keyword>
<evidence type="ECO:0000256" key="5">
    <source>
        <dbReference type="ARBA" id="ARBA00023012"/>
    </source>
</evidence>
<evidence type="ECO:0000256" key="8">
    <source>
        <dbReference type="SAM" id="SignalP"/>
    </source>
</evidence>
<evidence type="ECO:0000313" key="10">
    <source>
        <dbReference type="Proteomes" id="UP001501456"/>
    </source>
</evidence>
<keyword evidence="10" id="KW-1185">Reference proteome</keyword>
<reference evidence="10" key="1">
    <citation type="journal article" date="2019" name="Int. J. Syst. Evol. Microbiol.">
        <title>The Global Catalogue of Microorganisms (GCM) 10K type strain sequencing project: providing services to taxonomists for standard genome sequencing and annotation.</title>
        <authorList>
            <consortium name="The Broad Institute Genomics Platform"/>
            <consortium name="The Broad Institute Genome Sequencing Center for Infectious Disease"/>
            <person name="Wu L."/>
            <person name="Ma J."/>
        </authorList>
    </citation>
    <scope>NUCLEOTIDE SEQUENCE [LARGE SCALE GENOMIC DNA]</scope>
    <source>
        <strain evidence="10">JCM 17525</strain>
    </source>
</reference>
<gene>
    <name evidence="9" type="ORF">GCM10022271_19680</name>
</gene>
<feature type="transmembrane region" description="Helical" evidence="7">
    <location>
        <begin position="329"/>
        <end position="348"/>
    </location>
</feature>
<dbReference type="CDD" id="cd16917">
    <property type="entry name" value="HATPase_UhpB-NarQ-NarX-like"/>
    <property type="match status" value="1"/>
</dbReference>
<protein>
    <recommendedName>
        <fullName evidence="2">histidine kinase</fullName>
        <ecNumber evidence="2">2.7.13.3</ecNumber>
    </recommendedName>
</protein>
<keyword evidence="7" id="KW-1133">Transmembrane helix</keyword>
<evidence type="ECO:0000313" key="9">
    <source>
        <dbReference type="EMBL" id="GAA3787209.1"/>
    </source>
</evidence>
<dbReference type="Gene3D" id="1.25.40.10">
    <property type="entry name" value="Tetratricopeptide repeat domain"/>
    <property type="match status" value="1"/>
</dbReference>
<accession>A0ABP7HCR0</accession>
<evidence type="ECO:0000256" key="4">
    <source>
        <dbReference type="ARBA" id="ARBA00022777"/>
    </source>
</evidence>
<dbReference type="PANTHER" id="PTHR24421:SF10">
    <property type="entry name" value="NITRATE_NITRITE SENSOR PROTEIN NARQ"/>
    <property type="match status" value="1"/>
</dbReference>
<proteinExistence type="predicted"/>
<dbReference type="InterPro" id="IPR036890">
    <property type="entry name" value="HATPase_C_sf"/>
</dbReference>
<keyword evidence="4" id="KW-0418">Kinase</keyword>
<dbReference type="InterPro" id="IPR011990">
    <property type="entry name" value="TPR-like_helical_dom_sf"/>
</dbReference>
<name>A0ABP7HCR0_9FLAO</name>
<sequence>MKSTFFSFLFFIIAFHIKAFSVNIPAVSDSLNYYIQIVDQPQNADELIKAYKFFVRKKEFAESINDINSVVYANIQLSRIELKIGLPYESEILAVKALEQINAHPDSIYLNTLKNSVYNHLGILYRSQKNISKSIELYHKVLSQANSVRDTAIVFNNMSNAYKDVADYAKAKKELIKAYQLIPRLSDVSLKAKILDNLGALKLKIGDSSAIYDLKKALNLLLKNGDTVKAYYNYKNLANYYLTKDTLKAKSFGLKAYAIANSMNNLSNKRDVLAILSELDAKTYFKTFMEVDRVLSNRKALQANKFALMKYDVSKKEKELQEKEQQTRLYLYLVLLIVLITIAFFYILSVKHKKDRLKQVLQTESRISKKIHDEVANDMYQIMVKAQAQEQTNILLDDLEAVYLKTRDISKENSVINTSQNFKETLQDLIASYDTSDVNIVTQGLSKIPWQSLSHLKKVTLYRVLQELLTNMKKHSKASLVMLVFNKEAKLNVKYTDNGVGCSLIKQSGLQNMETRIKAIQGSITFETRKQAGFKANILI</sequence>
<evidence type="ECO:0000256" key="1">
    <source>
        <dbReference type="ARBA" id="ARBA00000085"/>
    </source>
</evidence>
<keyword evidence="7" id="KW-0472">Membrane</keyword>
<dbReference type="Gene3D" id="3.30.565.10">
    <property type="entry name" value="Histidine kinase-like ATPase, C-terminal domain"/>
    <property type="match status" value="1"/>
</dbReference>
<dbReference type="RefSeq" id="WP_344729989.1">
    <property type="nucleotide sequence ID" value="NZ_BAABBI010000002.1"/>
</dbReference>
<evidence type="ECO:0000256" key="7">
    <source>
        <dbReference type="SAM" id="Phobius"/>
    </source>
</evidence>
<organism evidence="9 10">
    <name type="scientific">Corallibacter vietnamensis</name>
    <dbReference type="NCBI Taxonomy" id="904130"/>
    <lineage>
        <taxon>Bacteria</taxon>
        <taxon>Pseudomonadati</taxon>
        <taxon>Bacteroidota</taxon>
        <taxon>Flavobacteriia</taxon>
        <taxon>Flavobacteriales</taxon>
        <taxon>Flavobacteriaceae</taxon>
        <taxon>Corallibacter</taxon>
    </lineage>
</organism>
<dbReference type="EC" id="2.7.13.3" evidence="2"/>
<evidence type="ECO:0000256" key="2">
    <source>
        <dbReference type="ARBA" id="ARBA00012438"/>
    </source>
</evidence>
<dbReference type="Proteomes" id="UP001501456">
    <property type="component" value="Unassembled WGS sequence"/>
</dbReference>
<dbReference type="InterPro" id="IPR050482">
    <property type="entry name" value="Sensor_HK_TwoCompSys"/>
</dbReference>
<dbReference type="SUPFAM" id="SSF55874">
    <property type="entry name" value="ATPase domain of HSP90 chaperone/DNA topoisomerase II/histidine kinase"/>
    <property type="match status" value="1"/>
</dbReference>
<feature type="chain" id="PRO_5046810767" description="histidine kinase" evidence="8">
    <location>
        <begin position="22"/>
        <end position="540"/>
    </location>
</feature>
<dbReference type="PANTHER" id="PTHR24421">
    <property type="entry name" value="NITRATE/NITRITE SENSOR PROTEIN NARX-RELATED"/>
    <property type="match status" value="1"/>
</dbReference>
<dbReference type="InterPro" id="IPR019734">
    <property type="entry name" value="TPR_rpt"/>
</dbReference>
<dbReference type="EMBL" id="BAABBI010000002">
    <property type="protein sequence ID" value="GAA3787209.1"/>
    <property type="molecule type" value="Genomic_DNA"/>
</dbReference>
<dbReference type="PROSITE" id="PS50005">
    <property type="entry name" value="TPR"/>
    <property type="match status" value="1"/>
</dbReference>
<dbReference type="SUPFAM" id="SSF48452">
    <property type="entry name" value="TPR-like"/>
    <property type="match status" value="2"/>
</dbReference>
<evidence type="ECO:0000256" key="3">
    <source>
        <dbReference type="ARBA" id="ARBA00022679"/>
    </source>
</evidence>
<keyword evidence="6" id="KW-0802">TPR repeat</keyword>
<feature type="signal peptide" evidence="8">
    <location>
        <begin position="1"/>
        <end position="21"/>
    </location>
</feature>
<evidence type="ECO:0000256" key="6">
    <source>
        <dbReference type="PROSITE-ProRule" id="PRU00339"/>
    </source>
</evidence>
<comment type="catalytic activity">
    <reaction evidence="1">
        <text>ATP + protein L-histidine = ADP + protein N-phospho-L-histidine.</text>
        <dbReference type="EC" id="2.7.13.3"/>
    </reaction>
</comment>
<comment type="caution">
    <text evidence="9">The sequence shown here is derived from an EMBL/GenBank/DDBJ whole genome shotgun (WGS) entry which is preliminary data.</text>
</comment>
<keyword evidence="5" id="KW-0902">Two-component regulatory system</keyword>
<keyword evidence="8" id="KW-0732">Signal</keyword>
<keyword evidence="7" id="KW-0812">Transmembrane</keyword>